<keyword evidence="4 6" id="KW-0975">Bacterial flagellum</keyword>
<dbReference type="GO" id="GO:0071978">
    <property type="term" value="P:bacterial-type flagellum-dependent swarming motility"/>
    <property type="evidence" value="ECO:0007669"/>
    <property type="project" value="TreeGrafter"/>
</dbReference>
<dbReference type="Pfam" id="PF06429">
    <property type="entry name" value="Flg_bbr_C"/>
    <property type="match status" value="1"/>
</dbReference>
<dbReference type="Proteomes" id="UP000051934">
    <property type="component" value="Unassembled WGS sequence"/>
</dbReference>
<dbReference type="EMBL" id="LIBB01000204">
    <property type="protein sequence ID" value="KRO71304.1"/>
    <property type="molecule type" value="Genomic_DNA"/>
</dbReference>
<dbReference type="NCBIfam" id="TIGR01395">
    <property type="entry name" value="FlgC"/>
    <property type="match status" value="1"/>
</dbReference>
<dbReference type="InterPro" id="IPR006299">
    <property type="entry name" value="FlgC"/>
</dbReference>
<evidence type="ECO:0000313" key="10">
    <source>
        <dbReference type="Proteomes" id="UP000051934"/>
    </source>
</evidence>
<accession>A0A0R2S8T9</accession>
<proteinExistence type="inferred from homology"/>
<dbReference type="Pfam" id="PF00460">
    <property type="entry name" value="Flg_bb_rod"/>
    <property type="match status" value="1"/>
</dbReference>
<evidence type="ECO:0000313" key="9">
    <source>
        <dbReference type="EMBL" id="KRO71304.1"/>
    </source>
</evidence>
<protein>
    <recommendedName>
        <fullName evidence="3 6">Flagellar basal-body rod protein FlgC</fullName>
    </recommendedName>
</protein>
<reference evidence="9 10" key="1">
    <citation type="submission" date="2015-10" db="EMBL/GenBank/DDBJ databases">
        <title>Metagenome-Assembled Genomes uncover a global brackish microbiome.</title>
        <authorList>
            <person name="Hugerth L.W."/>
            <person name="Larsson J."/>
            <person name="Alneberg J."/>
            <person name="Lindh M.V."/>
            <person name="Legrand C."/>
            <person name="Pinhassi J."/>
            <person name="Andersson A.F."/>
        </authorList>
    </citation>
    <scope>NUCLEOTIDE SEQUENCE [LARGE SCALE GENOMIC DNA]</scope>
    <source>
        <strain evidence="9">BACL4 MAG-120507-bin80</strain>
    </source>
</reference>
<dbReference type="GO" id="GO:0030694">
    <property type="term" value="C:bacterial-type flagellum basal body, rod"/>
    <property type="evidence" value="ECO:0007669"/>
    <property type="project" value="UniProtKB-UniRule"/>
</dbReference>
<evidence type="ECO:0000259" key="8">
    <source>
        <dbReference type="Pfam" id="PF06429"/>
    </source>
</evidence>
<keyword evidence="9" id="KW-0282">Flagellum</keyword>
<name>A0A0R2S8T9_9GAMM</name>
<dbReference type="PANTHER" id="PTHR30435:SF2">
    <property type="entry name" value="FLAGELLAR BASAL-BODY ROD PROTEIN FLGC"/>
    <property type="match status" value="1"/>
</dbReference>
<evidence type="ECO:0000256" key="5">
    <source>
        <dbReference type="ARBA" id="ARBA00025933"/>
    </source>
</evidence>
<evidence type="ECO:0000256" key="2">
    <source>
        <dbReference type="ARBA" id="ARBA00009677"/>
    </source>
</evidence>
<organism evidence="9 10">
    <name type="scientific">OM182 bacterium BACL3 MAG-120507-bin80</name>
    <dbReference type="NCBI Taxonomy" id="1655577"/>
    <lineage>
        <taxon>Bacteria</taxon>
        <taxon>Pseudomonadati</taxon>
        <taxon>Pseudomonadota</taxon>
        <taxon>Gammaproteobacteria</taxon>
        <taxon>OMG group</taxon>
        <taxon>OM182 clade</taxon>
    </lineage>
</organism>
<evidence type="ECO:0000259" key="7">
    <source>
        <dbReference type="Pfam" id="PF00460"/>
    </source>
</evidence>
<keyword evidence="9" id="KW-0966">Cell projection</keyword>
<evidence type="ECO:0000256" key="4">
    <source>
        <dbReference type="ARBA" id="ARBA00023143"/>
    </source>
</evidence>
<sequence length="143" mass="15416">MSIDAVLKIAGSGLNAQLVRMNTIASNLANATVVAGSPEDAYKAKRVVFSSLMLDPDQQGGFDKATRTGVYVTDVVDDSKPVKQIHEPGNSIANDDGYVFGSNVNEIEEMVEMLDASRAYQNNVSVVSTAKDLMYRTLDLIKV</sequence>
<comment type="subunit">
    <text evidence="5 6">The basal body constitutes a major portion of the flagellar organelle and consists of four rings (L,P,S, and M) mounted on a central rod. The rod consists of about 26 subunits of FlgG in the distal portion, and FlgB, FlgC and FlgF are thought to build up the proximal portion of the rod with about 6 subunits each.</text>
</comment>
<dbReference type="PANTHER" id="PTHR30435">
    <property type="entry name" value="FLAGELLAR PROTEIN"/>
    <property type="match status" value="1"/>
</dbReference>
<feature type="domain" description="Flagellar basal-body/hook protein C-terminal" evidence="8">
    <location>
        <begin position="97"/>
        <end position="139"/>
    </location>
</feature>
<evidence type="ECO:0000256" key="1">
    <source>
        <dbReference type="ARBA" id="ARBA00004117"/>
    </source>
</evidence>
<dbReference type="InterPro" id="IPR010930">
    <property type="entry name" value="Flg_bb/hook_C_dom"/>
</dbReference>
<comment type="similarity">
    <text evidence="2">Belongs to the flagella basal body rod proteins family.</text>
</comment>
<evidence type="ECO:0000256" key="6">
    <source>
        <dbReference type="RuleBase" id="RU362062"/>
    </source>
</evidence>
<dbReference type="AlphaFoldDB" id="A0A0R2S8T9"/>
<feature type="domain" description="Flagellar basal body rod protein N-terminal" evidence="7">
    <location>
        <begin position="7"/>
        <end position="31"/>
    </location>
</feature>
<gene>
    <name evidence="9" type="ORF">ABR69_07510</name>
</gene>
<keyword evidence="9" id="KW-0969">Cilium</keyword>
<comment type="subcellular location">
    <subcellularLocation>
        <location evidence="1 6">Bacterial flagellum basal body</location>
    </subcellularLocation>
</comment>
<dbReference type="InterPro" id="IPR001444">
    <property type="entry name" value="Flag_bb_rod_N"/>
</dbReference>
<evidence type="ECO:0000256" key="3">
    <source>
        <dbReference type="ARBA" id="ARBA00017941"/>
    </source>
</evidence>
<comment type="caution">
    <text evidence="9">The sequence shown here is derived from an EMBL/GenBank/DDBJ whole genome shotgun (WGS) entry which is preliminary data.</text>
</comment>